<dbReference type="Gene3D" id="3.80.10.10">
    <property type="entry name" value="Ribonuclease Inhibitor"/>
    <property type="match status" value="2"/>
</dbReference>
<dbReference type="EMBL" id="CP006569">
    <property type="protein sequence ID" value="AHF77608.1"/>
    <property type="molecule type" value="Genomic_DNA"/>
</dbReference>
<dbReference type="InterPro" id="IPR003591">
    <property type="entry name" value="Leu-rich_rpt_typical-subtyp"/>
</dbReference>
<evidence type="ECO:0000313" key="5">
    <source>
        <dbReference type="EMBL" id="AHF77608.1"/>
    </source>
</evidence>
<dbReference type="PATRIC" id="fig|1239307.3.peg.2869"/>
<dbReference type="OrthoDB" id="1467561at2"/>
<dbReference type="HOGENOM" id="CLU_794314_0_0_6"/>
<sequence length="356" mass="40425">MRFSSRALPRHVPDSTKGIFKTNGIQIIMYRITTTCCCPRTESEIIAPPLSLSHISQQLQLWVNARQADEDEMRSEALKRIAECLHQDCRELNLSGCKLRDWPPYIPTCVRHINASHNHLSTLPPVSLVQLESLDLQDNWLVELPEDYLSPLAWLNVSNNFLQDLPNPLYSTLKRLMVNHNPLGRLPATLPAPLEWLEARQCKLREIPQLAPALLYLDVSDNAITSPPFHWPRSLIALLASNNLLDDLGELPDSLTQLVVDNNRLTHFLEPLAESLEMVDISNNLIVNISSQILPSLRKLRADHNLIQDLPEYLCDPRCKIQLWLRNNPLSAETQSAIASANRISVKFIGNLRIIH</sequence>
<organism evidence="5 6">
    <name type="scientific">Sodalis praecaptivus</name>
    <dbReference type="NCBI Taxonomy" id="1239307"/>
    <lineage>
        <taxon>Bacteria</taxon>
        <taxon>Pseudomonadati</taxon>
        <taxon>Pseudomonadota</taxon>
        <taxon>Gammaproteobacteria</taxon>
        <taxon>Enterobacterales</taxon>
        <taxon>Bruguierivoracaceae</taxon>
        <taxon>Sodalis</taxon>
    </lineage>
</organism>
<protein>
    <submittedName>
        <fullName evidence="5">Yop type III secretion system effector</fullName>
    </submittedName>
</protein>
<keyword evidence="6" id="KW-1185">Reference proteome</keyword>
<evidence type="ECO:0000313" key="6">
    <source>
        <dbReference type="Proteomes" id="UP000019028"/>
    </source>
</evidence>
<dbReference type="PANTHER" id="PTHR47114:SF2">
    <property type="entry name" value="OLIGODENDROCYTE-MYELIN GLYCOPROTEIN"/>
    <property type="match status" value="1"/>
</dbReference>
<dbReference type="InterPro" id="IPR032675">
    <property type="entry name" value="LRR_dom_sf"/>
</dbReference>
<evidence type="ECO:0000256" key="2">
    <source>
        <dbReference type="ARBA" id="ARBA00009868"/>
    </source>
</evidence>
<evidence type="ECO:0000256" key="3">
    <source>
        <dbReference type="ARBA" id="ARBA00022614"/>
    </source>
</evidence>
<evidence type="ECO:0000256" key="4">
    <source>
        <dbReference type="ARBA" id="ARBA00022737"/>
    </source>
</evidence>
<dbReference type="GO" id="GO:0005576">
    <property type="term" value="C:extracellular region"/>
    <property type="evidence" value="ECO:0007669"/>
    <property type="project" value="UniProtKB-SubCell"/>
</dbReference>
<dbReference type="SMART" id="SM00364">
    <property type="entry name" value="LRR_BAC"/>
    <property type="match status" value="8"/>
</dbReference>
<dbReference type="PANTHER" id="PTHR47114">
    <property type="match status" value="1"/>
</dbReference>
<proteinExistence type="inferred from homology"/>
<keyword evidence="4" id="KW-0677">Repeat</keyword>
<dbReference type="AlphaFoldDB" id="W0HZL0"/>
<evidence type="ECO:0000256" key="1">
    <source>
        <dbReference type="ARBA" id="ARBA00004613"/>
    </source>
</evidence>
<dbReference type="KEGG" id="sod:Sant_2578"/>
<accession>W0HZL0</accession>
<comment type="subcellular location">
    <subcellularLocation>
        <location evidence="1">Secreted</location>
    </subcellularLocation>
</comment>
<reference evidence="5 6" key="1">
    <citation type="journal article" date="2014" name="Genome Biol. Evol.">
        <title>Genome degeneration and adaptation in a nascent stage of symbiosis.</title>
        <authorList>
            <person name="Oakeson K.F."/>
            <person name="Gil R."/>
            <person name="Clayton A.L."/>
            <person name="Dunn D.M."/>
            <person name="von Niederhausern A.C."/>
            <person name="Hamil C."/>
            <person name="Aoyagi A."/>
            <person name="Duval B."/>
            <person name="Baca A."/>
            <person name="Silva F.J."/>
            <person name="Vallier A."/>
            <person name="Jackson D.G."/>
            <person name="Latorre A."/>
            <person name="Weiss R.B."/>
            <person name="Heddi A."/>
            <person name="Moya A."/>
            <person name="Dale C."/>
        </authorList>
    </citation>
    <scope>NUCLEOTIDE SEQUENCE [LARGE SCALE GENOMIC DNA]</scope>
    <source>
        <strain evidence="5 6">HS1</strain>
    </source>
</reference>
<gene>
    <name evidence="5" type="ORF">Sant_2578</name>
</gene>
<dbReference type="SUPFAM" id="SSF52058">
    <property type="entry name" value="L domain-like"/>
    <property type="match status" value="1"/>
</dbReference>
<comment type="similarity">
    <text evidence="2">Belongs to the LRR-containing bacterial E3 ligase family.</text>
</comment>
<dbReference type="SMART" id="SM00369">
    <property type="entry name" value="LRR_TYP"/>
    <property type="match status" value="3"/>
</dbReference>
<dbReference type="InterPro" id="IPR051071">
    <property type="entry name" value="LRR-bact_E3_ubiq_ligases"/>
</dbReference>
<dbReference type="Proteomes" id="UP000019028">
    <property type="component" value="Chromosome"/>
</dbReference>
<keyword evidence="3" id="KW-0433">Leucine-rich repeat</keyword>
<name>W0HZL0_9GAMM</name>
<dbReference type="RefSeq" id="WP_148296289.1">
    <property type="nucleotide sequence ID" value="NZ_CP006569.1"/>
</dbReference>